<evidence type="ECO:0000313" key="2">
    <source>
        <dbReference type="Proteomes" id="UP000746420"/>
    </source>
</evidence>
<gene>
    <name evidence="1" type="ORF">JZ788_14845</name>
</gene>
<dbReference type="RefSeq" id="WP_249938948.1">
    <property type="nucleotide sequence ID" value="NZ_JAGFEW010000035.1"/>
</dbReference>
<dbReference type="Proteomes" id="UP000746420">
    <property type="component" value="Unassembled WGS sequence"/>
</dbReference>
<reference evidence="1 2" key="1">
    <citation type="submission" date="2021-03" db="EMBL/GenBank/DDBJ databases">
        <title>Tenobrionicola molitorae gen. nov., sp. nov. and Tenobrionicola larvae sp. nov., isolated from larvae of the mealworm Tenobrio molitor L., a proposal to transfer Erwinia teleogrylli Liu et al. 2016 to a new genus Entomohabitans as Entomohabitans teleogrylli comb. nov.</title>
        <authorList>
            <person name="Lee S.D."/>
            <person name="Yang H.L."/>
            <person name="Kim I.S."/>
        </authorList>
    </citation>
    <scope>NUCLEOTIDE SEQUENCE [LARGE SCALE GENOMIC DNA]</scope>
    <source>
        <strain evidence="1 2">YMB-R21</strain>
    </source>
</reference>
<dbReference type="EMBL" id="JAGFEW010000035">
    <property type="protein sequence ID" value="MBV5096965.1"/>
    <property type="molecule type" value="Genomic_DNA"/>
</dbReference>
<keyword evidence="2" id="KW-1185">Reference proteome</keyword>
<protein>
    <submittedName>
        <fullName evidence="1">Plasmid replication protein</fullName>
    </submittedName>
</protein>
<dbReference type="AlphaFoldDB" id="A0A949Q760"/>
<accession>A0A949Q760</accession>
<proteinExistence type="predicted"/>
<name>A0A949Q760_9ENTR</name>
<organism evidence="1 2">
    <name type="scientific">Tenebrionicola larvae</name>
    <dbReference type="NCBI Taxonomy" id="2815733"/>
    <lineage>
        <taxon>Bacteria</taxon>
        <taxon>Pseudomonadati</taxon>
        <taxon>Pseudomonadota</taxon>
        <taxon>Gammaproteobacteria</taxon>
        <taxon>Enterobacterales</taxon>
        <taxon>Enterobacteriaceae</taxon>
        <taxon>Tenebrionibacter/Tenebrionicola group</taxon>
        <taxon>Tenebrionicola</taxon>
    </lineage>
</organism>
<comment type="caution">
    <text evidence="1">The sequence shown here is derived from an EMBL/GenBank/DDBJ whole genome shotgun (WGS) entry which is preliminary data.</text>
</comment>
<sequence length="85" mass="10014">MIINGKKIKAKDFAKMAGVSRKTIVKYYAMPREQYEKEAAEKRQLAFELRSSGLKWREVAEQMDTTLDSAMAYYRRYLALQEKQI</sequence>
<evidence type="ECO:0000313" key="1">
    <source>
        <dbReference type="EMBL" id="MBV5096965.1"/>
    </source>
</evidence>